<reference evidence="3" key="1">
    <citation type="journal article" date="2019" name="Int. J. Syst. Evol. Microbiol.">
        <title>The Global Catalogue of Microorganisms (GCM) 10K type strain sequencing project: providing services to taxonomists for standard genome sequencing and annotation.</title>
        <authorList>
            <consortium name="The Broad Institute Genomics Platform"/>
            <consortium name="The Broad Institute Genome Sequencing Center for Infectious Disease"/>
            <person name="Wu L."/>
            <person name="Ma J."/>
        </authorList>
    </citation>
    <scope>NUCLEOTIDE SEQUENCE [LARGE SCALE GENOMIC DNA]</scope>
    <source>
        <strain evidence="3">JCM 14900</strain>
    </source>
</reference>
<feature type="region of interest" description="Disordered" evidence="1">
    <location>
        <begin position="66"/>
        <end position="86"/>
    </location>
</feature>
<accession>A0ABP5BC85</accession>
<dbReference type="Proteomes" id="UP001501343">
    <property type="component" value="Unassembled WGS sequence"/>
</dbReference>
<sequence length="133" mass="13885">MTYSVRFALVAMVGSLSLAVPLGLPATVVEVLPAAVTQQSVDPSDLPALPASALESELAPWPEEPFASTVLGQPDASEAPPAVIEDAPSGVIDQAELTPERVVAQSEFTTTYERPSGGFVDVLSQRGRRVRAA</sequence>
<evidence type="ECO:0000256" key="1">
    <source>
        <dbReference type="SAM" id="MobiDB-lite"/>
    </source>
</evidence>
<gene>
    <name evidence="2" type="ORF">GCM10009775_32010</name>
</gene>
<evidence type="ECO:0000313" key="2">
    <source>
        <dbReference type="EMBL" id="GAA1937585.1"/>
    </source>
</evidence>
<evidence type="ECO:0000313" key="3">
    <source>
        <dbReference type="Proteomes" id="UP001501343"/>
    </source>
</evidence>
<dbReference type="EMBL" id="BAAAOF010000008">
    <property type="protein sequence ID" value="GAA1937585.1"/>
    <property type="molecule type" value="Genomic_DNA"/>
</dbReference>
<proteinExistence type="predicted"/>
<protein>
    <submittedName>
        <fullName evidence="2">Uncharacterized protein</fullName>
    </submittedName>
</protein>
<name>A0ABP5BC85_9MICO</name>
<comment type="caution">
    <text evidence="2">The sequence shown here is derived from an EMBL/GenBank/DDBJ whole genome shotgun (WGS) entry which is preliminary data.</text>
</comment>
<organism evidence="2 3">
    <name type="scientific">Microbacterium aoyamense</name>
    <dbReference type="NCBI Taxonomy" id="344166"/>
    <lineage>
        <taxon>Bacteria</taxon>
        <taxon>Bacillati</taxon>
        <taxon>Actinomycetota</taxon>
        <taxon>Actinomycetes</taxon>
        <taxon>Micrococcales</taxon>
        <taxon>Microbacteriaceae</taxon>
        <taxon>Microbacterium</taxon>
    </lineage>
</organism>
<keyword evidence="3" id="KW-1185">Reference proteome</keyword>
<dbReference type="RefSeq" id="WP_248151888.1">
    <property type="nucleotide sequence ID" value="NZ_BAAAOF010000008.1"/>
</dbReference>